<organism evidence="1 2">
    <name type="scientific">Steinernema carpocapsae</name>
    <name type="common">Entomopathogenic nematode</name>
    <dbReference type="NCBI Taxonomy" id="34508"/>
    <lineage>
        <taxon>Eukaryota</taxon>
        <taxon>Metazoa</taxon>
        <taxon>Ecdysozoa</taxon>
        <taxon>Nematoda</taxon>
        <taxon>Chromadorea</taxon>
        <taxon>Rhabditida</taxon>
        <taxon>Tylenchina</taxon>
        <taxon>Panagrolaimomorpha</taxon>
        <taxon>Strongyloidoidea</taxon>
        <taxon>Steinernematidae</taxon>
        <taxon>Steinernema</taxon>
    </lineage>
</organism>
<reference evidence="1 2" key="1">
    <citation type="journal article" date="2015" name="Genome Biol.">
        <title>Comparative genomics of Steinernema reveals deeply conserved gene regulatory networks.</title>
        <authorList>
            <person name="Dillman A.R."/>
            <person name="Macchietto M."/>
            <person name="Porter C.F."/>
            <person name="Rogers A."/>
            <person name="Williams B."/>
            <person name="Antoshechkin I."/>
            <person name="Lee M.M."/>
            <person name="Goodwin Z."/>
            <person name="Lu X."/>
            <person name="Lewis E.E."/>
            <person name="Goodrich-Blair H."/>
            <person name="Stock S.P."/>
            <person name="Adams B.J."/>
            <person name="Sternberg P.W."/>
            <person name="Mortazavi A."/>
        </authorList>
    </citation>
    <scope>NUCLEOTIDE SEQUENCE [LARGE SCALE GENOMIC DNA]</scope>
    <source>
        <strain evidence="1 2">ALL</strain>
    </source>
</reference>
<gene>
    <name evidence="1" type="ORF">L596_001119</name>
</gene>
<accession>A0A4U8ULC8</accession>
<comment type="caution">
    <text evidence="1">The sequence shown here is derived from an EMBL/GenBank/DDBJ whole genome shotgun (WGS) entry which is preliminary data.</text>
</comment>
<name>A0A4U8ULC8_STECR</name>
<reference evidence="1 2" key="2">
    <citation type="journal article" date="2019" name="G3 (Bethesda)">
        <title>Hybrid Assembly of the Genome of the Entomopathogenic Nematode Steinernema carpocapsae Identifies the X-Chromosome.</title>
        <authorList>
            <person name="Serra L."/>
            <person name="Macchietto M."/>
            <person name="Macias-Munoz A."/>
            <person name="McGill C.J."/>
            <person name="Rodriguez I.M."/>
            <person name="Rodriguez B."/>
            <person name="Murad R."/>
            <person name="Mortazavi A."/>
        </authorList>
    </citation>
    <scope>NUCLEOTIDE SEQUENCE [LARGE SCALE GENOMIC DNA]</scope>
    <source>
        <strain evidence="1 2">ALL</strain>
    </source>
</reference>
<protein>
    <submittedName>
        <fullName evidence="1">Uncharacterized protein</fullName>
    </submittedName>
</protein>
<keyword evidence="2" id="KW-1185">Reference proteome</keyword>
<sequence length="118" mass="12918">MTSLQSCLSVFPLTCIHRFTSVYLLALVHLRRRTSDVAEHVGLNSFQRPSHVLPAYPSPSAAHPPSKVLPIANPLTASQSSQTGEDQIHRGSNRTIGQLVTCESTILWLDTISNNIKS</sequence>
<evidence type="ECO:0000313" key="1">
    <source>
        <dbReference type="EMBL" id="TMS33369.1"/>
    </source>
</evidence>
<evidence type="ECO:0000313" key="2">
    <source>
        <dbReference type="Proteomes" id="UP000298663"/>
    </source>
</evidence>
<dbReference type="EMBL" id="AZBU02000001">
    <property type="protein sequence ID" value="TMS33369.1"/>
    <property type="molecule type" value="Genomic_DNA"/>
</dbReference>
<proteinExistence type="predicted"/>
<dbReference type="Proteomes" id="UP000298663">
    <property type="component" value="Chromosome X"/>
</dbReference>
<dbReference type="EMBL" id="CM016762">
    <property type="protein sequence ID" value="TMS33369.1"/>
    <property type="molecule type" value="Genomic_DNA"/>
</dbReference>
<dbReference type="AlphaFoldDB" id="A0A4U8ULC8"/>